<accession>A0ABN1IYT4</accession>
<reference evidence="2 3" key="1">
    <citation type="journal article" date="2019" name="Int. J. Syst. Evol. Microbiol.">
        <title>The Global Catalogue of Microorganisms (GCM) 10K type strain sequencing project: providing services to taxonomists for standard genome sequencing and annotation.</title>
        <authorList>
            <consortium name="The Broad Institute Genomics Platform"/>
            <consortium name="The Broad Institute Genome Sequencing Center for Infectious Disease"/>
            <person name="Wu L."/>
            <person name="Ma J."/>
        </authorList>
    </citation>
    <scope>NUCLEOTIDE SEQUENCE [LARGE SCALE GENOMIC DNA]</scope>
    <source>
        <strain evidence="2 3">JCM 15974</strain>
    </source>
</reference>
<comment type="caution">
    <text evidence="2">The sequence shown here is derived from an EMBL/GenBank/DDBJ whole genome shotgun (WGS) entry which is preliminary data.</text>
</comment>
<keyword evidence="3" id="KW-1185">Reference proteome</keyword>
<dbReference type="Proteomes" id="UP001501758">
    <property type="component" value="Unassembled WGS sequence"/>
</dbReference>
<feature type="compositionally biased region" description="Polar residues" evidence="1">
    <location>
        <begin position="208"/>
        <end position="224"/>
    </location>
</feature>
<proteinExistence type="predicted"/>
<dbReference type="EMBL" id="BAAAGE010000002">
    <property type="protein sequence ID" value="GAA0724167.1"/>
    <property type="molecule type" value="Genomic_DNA"/>
</dbReference>
<protein>
    <recommendedName>
        <fullName evidence="4">Thrombospondin type 3 repeat-containing protein</fullName>
    </recommendedName>
</protein>
<evidence type="ECO:0000313" key="3">
    <source>
        <dbReference type="Proteomes" id="UP001501758"/>
    </source>
</evidence>
<sequence length="383" mass="42365">MKKILSVFIFLFIISCDDGDIIVTSFEFDDVNLQLCEGSEPNEFVFFKINTSVNEAIAYRFINDTYSQTTETENDIIIDLDLDTNNDLIYRQFNTAITADYYCNNIPNSNISVTDELIGTGGQAIITNVIVSEDDNDGVESNLESPDGIDPEADPDGDGVPNYLDDEMNDPAIRNENATADSLGIEDNYDSDGDQIPDFRDQDDDNDNVLTSVEFRNTDPNSTELFEDSDEDGIPNYKDIDDDGDGIYTINEDVNGDGDPRNDDTDGDGLPNYLDKDDDNDGIDTINEGANPDNNGNPVNAVDTDGDGFPDYLDDNTSDPVIGQVNVNDENLPVLDNTVVTIFRTTVTITNLILNEENDQFTDENFSFGFRDETVSITTPKND</sequence>
<evidence type="ECO:0000256" key="1">
    <source>
        <dbReference type="SAM" id="MobiDB-lite"/>
    </source>
</evidence>
<dbReference type="PROSITE" id="PS51257">
    <property type="entry name" value="PROKAR_LIPOPROTEIN"/>
    <property type="match status" value="1"/>
</dbReference>
<evidence type="ECO:0008006" key="4">
    <source>
        <dbReference type="Google" id="ProtNLM"/>
    </source>
</evidence>
<gene>
    <name evidence="2" type="ORF">GCM10009430_28430</name>
</gene>
<feature type="compositionally biased region" description="Acidic residues" evidence="1">
    <location>
        <begin position="187"/>
        <end position="207"/>
    </location>
</feature>
<dbReference type="InterPro" id="IPR028974">
    <property type="entry name" value="TSP_type-3_rpt"/>
</dbReference>
<feature type="compositionally biased region" description="Acidic residues" evidence="1">
    <location>
        <begin position="147"/>
        <end position="157"/>
    </location>
</feature>
<evidence type="ECO:0000313" key="2">
    <source>
        <dbReference type="EMBL" id="GAA0724167.1"/>
    </source>
</evidence>
<organism evidence="2 3">
    <name type="scientific">Aquimarina litoralis</name>
    <dbReference type="NCBI Taxonomy" id="584605"/>
    <lineage>
        <taxon>Bacteria</taxon>
        <taxon>Pseudomonadati</taxon>
        <taxon>Bacteroidota</taxon>
        <taxon>Flavobacteriia</taxon>
        <taxon>Flavobacteriales</taxon>
        <taxon>Flavobacteriaceae</taxon>
        <taxon>Aquimarina</taxon>
    </lineage>
</organism>
<name>A0ABN1IYT4_9FLAO</name>
<dbReference type="Gene3D" id="4.10.1080.10">
    <property type="entry name" value="TSP type-3 repeat"/>
    <property type="match status" value="1"/>
</dbReference>
<dbReference type="RefSeq" id="WP_343912959.1">
    <property type="nucleotide sequence ID" value="NZ_BAAAGE010000002.1"/>
</dbReference>
<feature type="region of interest" description="Disordered" evidence="1">
    <location>
        <begin position="136"/>
        <end position="309"/>
    </location>
</feature>